<dbReference type="SUPFAM" id="SSF56059">
    <property type="entry name" value="Glutathione synthetase ATP-binding domain-like"/>
    <property type="match status" value="1"/>
</dbReference>
<keyword evidence="2" id="KW-1185">Reference proteome</keyword>
<organism evidence="1 2">
    <name type="scientific">Paenibacillus pectinilyticus</name>
    <dbReference type="NCBI Taxonomy" id="512399"/>
    <lineage>
        <taxon>Bacteria</taxon>
        <taxon>Bacillati</taxon>
        <taxon>Bacillota</taxon>
        <taxon>Bacilli</taxon>
        <taxon>Bacillales</taxon>
        <taxon>Paenibacillaceae</taxon>
        <taxon>Paenibacillus</taxon>
    </lineage>
</organism>
<dbReference type="AlphaFoldDB" id="A0A1C0ZVZ5"/>
<evidence type="ECO:0000313" key="2">
    <source>
        <dbReference type="Proteomes" id="UP000093309"/>
    </source>
</evidence>
<comment type="caution">
    <text evidence="1">The sequence shown here is derived from an EMBL/GenBank/DDBJ whole genome shotgun (WGS) entry which is preliminary data.</text>
</comment>
<dbReference type="OrthoDB" id="7869153at2"/>
<evidence type="ECO:0000313" key="1">
    <source>
        <dbReference type="EMBL" id="OCT12269.1"/>
    </source>
</evidence>
<name>A0A1C0ZVZ5_9BACL</name>
<dbReference type="Gene3D" id="3.30.470.20">
    <property type="entry name" value="ATP-grasp fold, B domain"/>
    <property type="match status" value="1"/>
</dbReference>
<dbReference type="Pfam" id="PF14398">
    <property type="entry name" value="ATPgrasp_YheCD"/>
    <property type="match status" value="1"/>
</dbReference>
<dbReference type="STRING" id="512399.A8709_31030"/>
<dbReference type="InterPro" id="IPR026838">
    <property type="entry name" value="YheC/D"/>
</dbReference>
<accession>A0A1C0ZVZ5</accession>
<proteinExistence type="predicted"/>
<evidence type="ECO:0008006" key="3">
    <source>
        <dbReference type="Google" id="ProtNLM"/>
    </source>
</evidence>
<dbReference type="EMBL" id="LYPC01000027">
    <property type="protein sequence ID" value="OCT12269.1"/>
    <property type="molecule type" value="Genomic_DNA"/>
</dbReference>
<sequence>MQESFYDNNLIQQNGQLPCMARVMTNMLYHSERNGGVSMHQSVGILLDRETFRRIPSRRTGNERLALYNKAAKELDLKLFYMSLEQVGTNSALGYTYNKAKYRLERQSIPKVTHNRQIALSPSLKAKLKLLSKSSLIFNRQNRYDKFKIYKLIYQNPELREYLPVSMRYSQARLKDAMNTYSSLFIKPTNNSVGDGIIKLKKQQSGNWLFYWKKGSPKSLSSQQVVNRVNKYVGRQHYMIQEAIPLATYHGRPYDLRVSVQRGATGSWQVTGMIGRVAAKGRHVTNVAKGGKPKKVETLFRTSEFEPEAMKTAIRAVALKIMNDLSGKLLHVADVGLDLGIDTQGHIKLIEMNGRDQRYTFKKAKMHATFYRTYETPLQYAKYLLTQKSTTIMTRKR</sequence>
<gene>
    <name evidence="1" type="ORF">A8709_31030</name>
</gene>
<reference evidence="2" key="1">
    <citation type="submission" date="2016-05" db="EMBL/GenBank/DDBJ databases">
        <title>Paenibacillus oryzae. sp. nov., isolated from the rice root.</title>
        <authorList>
            <person name="Zhang J."/>
            <person name="Zhang X."/>
        </authorList>
    </citation>
    <scope>NUCLEOTIDE SEQUENCE [LARGE SCALE GENOMIC DNA]</scope>
    <source>
        <strain evidence="2">KCTC13222</strain>
    </source>
</reference>
<dbReference type="Proteomes" id="UP000093309">
    <property type="component" value="Unassembled WGS sequence"/>
</dbReference>
<protein>
    <recommendedName>
        <fullName evidence="3">ATP-grasp domain-containing protein</fullName>
    </recommendedName>
</protein>